<dbReference type="EMBL" id="CAJOBB010010148">
    <property type="protein sequence ID" value="CAF4240210.1"/>
    <property type="molecule type" value="Genomic_DNA"/>
</dbReference>
<evidence type="ECO:0000313" key="2">
    <source>
        <dbReference type="EMBL" id="CAF4240210.1"/>
    </source>
</evidence>
<dbReference type="Proteomes" id="UP000663868">
    <property type="component" value="Unassembled WGS sequence"/>
</dbReference>
<reference evidence="1" key="1">
    <citation type="submission" date="2021-02" db="EMBL/GenBank/DDBJ databases">
        <authorList>
            <person name="Nowell W R."/>
        </authorList>
    </citation>
    <scope>NUCLEOTIDE SEQUENCE</scope>
</reference>
<evidence type="ECO:0000313" key="3">
    <source>
        <dbReference type="Proteomes" id="UP000663860"/>
    </source>
</evidence>
<comment type="caution">
    <text evidence="1">The sequence shown here is derived from an EMBL/GenBank/DDBJ whole genome shotgun (WGS) entry which is preliminary data.</text>
</comment>
<dbReference type="EMBL" id="CAJNOE010000284">
    <property type="protein sequence ID" value="CAF1118347.1"/>
    <property type="molecule type" value="Genomic_DNA"/>
</dbReference>
<organism evidence="1 3">
    <name type="scientific">Adineta steineri</name>
    <dbReference type="NCBI Taxonomy" id="433720"/>
    <lineage>
        <taxon>Eukaryota</taxon>
        <taxon>Metazoa</taxon>
        <taxon>Spiralia</taxon>
        <taxon>Gnathifera</taxon>
        <taxon>Rotifera</taxon>
        <taxon>Eurotatoria</taxon>
        <taxon>Bdelloidea</taxon>
        <taxon>Adinetida</taxon>
        <taxon>Adinetidae</taxon>
        <taxon>Adineta</taxon>
    </lineage>
</organism>
<sequence length="184" mass="20754">MAHSLPPSTELTAVNKVIDEKFVDIYTSHKETGQLLDNGRTFVGVRVQGRDFVAALGSHSYSSGIHRVRIRVDKGIPFLGIRSRSIPLIPREGSAGRHCDSPSAYGWLIAYAIIHNGLLRTELQSKRPDGDIYTLTLDCDQRRLSLINENTNEQREIEVDIHHTPFPWCLFVEHNRMPGQLSLI</sequence>
<proteinExistence type="predicted"/>
<gene>
    <name evidence="1" type="ORF">IZO911_LOCUS23996</name>
    <name evidence="2" type="ORF">KXQ929_LOCUS42228</name>
</gene>
<accession>A0A814QEV9</accession>
<dbReference type="Proteomes" id="UP000663860">
    <property type="component" value="Unassembled WGS sequence"/>
</dbReference>
<name>A0A814QEV9_9BILA</name>
<protein>
    <submittedName>
        <fullName evidence="1">Uncharacterized protein</fullName>
    </submittedName>
</protein>
<evidence type="ECO:0000313" key="1">
    <source>
        <dbReference type="EMBL" id="CAF1118347.1"/>
    </source>
</evidence>
<dbReference type="AlphaFoldDB" id="A0A814QEV9"/>